<sequence>MATYIIGAILLGIVLLAARYVIRCQKQGGCVGCGGKDGCGGCCHCHESSGQTK</sequence>
<reference evidence="1" key="1">
    <citation type="submission" date="2019-11" db="EMBL/GenBank/DDBJ databases">
        <authorList>
            <person name="Feng L."/>
        </authorList>
    </citation>
    <scope>NUCLEOTIDE SEQUENCE</scope>
    <source>
        <strain evidence="1">AundefinedLFYP135</strain>
    </source>
</reference>
<name>A0A6N2UI71_9FIRM</name>
<protein>
    <submittedName>
        <fullName evidence="1">Virus attachment protein p12 family protein</fullName>
    </submittedName>
</protein>
<accession>A0A6N2UI71</accession>
<proteinExistence type="predicted"/>
<dbReference type="EMBL" id="CACRSL010000003">
    <property type="protein sequence ID" value="VYT14966.1"/>
    <property type="molecule type" value="Genomic_DNA"/>
</dbReference>
<organism evidence="1">
    <name type="scientific">uncultured Anaerotruncus sp</name>
    <dbReference type="NCBI Taxonomy" id="905011"/>
    <lineage>
        <taxon>Bacteria</taxon>
        <taxon>Bacillati</taxon>
        <taxon>Bacillota</taxon>
        <taxon>Clostridia</taxon>
        <taxon>Eubacteriales</taxon>
        <taxon>Oscillospiraceae</taxon>
        <taxon>Anaerotruncus</taxon>
        <taxon>environmental samples</taxon>
    </lineage>
</organism>
<gene>
    <name evidence="1" type="ORF">AULFYP135_01843</name>
</gene>
<evidence type="ECO:0000313" key="1">
    <source>
        <dbReference type="EMBL" id="VYT14966.1"/>
    </source>
</evidence>
<dbReference type="AlphaFoldDB" id="A0A6N2UI71"/>